<evidence type="ECO:0000256" key="1">
    <source>
        <dbReference type="SAM" id="SignalP"/>
    </source>
</evidence>
<keyword evidence="3" id="KW-1185">Reference proteome</keyword>
<dbReference type="EMBL" id="JBHTHU010000001">
    <property type="protein sequence ID" value="MFD0749151.1"/>
    <property type="molecule type" value="Genomic_DNA"/>
</dbReference>
<accession>A0ABW2YSZ5</accession>
<feature type="chain" id="PRO_5046990551" evidence="1">
    <location>
        <begin position="20"/>
        <end position="199"/>
    </location>
</feature>
<reference evidence="3" key="1">
    <citation type="journal article" date="2019" name="Int. J. Syst. Evol. Microbiol.">
        <title>The Global Catalogue of Microorganisms (GCM) 10K type strain sequencing project: providing services to taxonomists for standard genome sequencing and annotation.</title>
        <authorList>
            <consortium name="The Broad Institute Genomics Platform"/>
            <consortium name="The Broad Institute Genome Sequencing Center for Infectious Disease"/>
            <person name="Wu L."/>
            <person name="Ma J."/>
        </authorList>
    </citation>
    <scope>NUCLEOTIDE SEQUENCE [LARGE SCALE GENOMIC DNA]</scope>
    <source>
        <strain evidence="3">CCUG 63418</strain>
    </source>
</reference>
<protein>
    <submittedName>
        <fullName evidence="2">Uncharacterized protein</fullName>
    </submittedName>
</protein>
<keyword evidence="1" id="KW-0732">Signal</keyword>
<evidence type="ECO:0000313" key="3">
    <source>
        <dbReference type="Proteomes" id="UP001596958"/>
    </source>
</evidence>
<dbReference type="RefSeq" id="WP_377097263.1">
    <property type="nucleotide sequence ID" value="NZ_JBHTHU010000001.1"/>
</dbReference>
<gene>
    <name evidence="2" type="ORF">ACFQZS_03295</name>
</gene>
<evidence type="ECO:0000313" key="2">
    <source>
        <dbReference type="EMBL" id="MFD0749151.1"/>
    </source>
</evidence>
<sequence length="199" mass="22630">MTFIKISIALMLLSCSASAQTFAEWFSQKKTQRKYLLAQIAALNTYSNYLRTGYQVAKGGLGSITAYVGDELKLHTVYYDRLKNVDPALKANPKVKEIMVRQIDINRQTSEWKTDYLVTVKAALLKDCNEQLDQLGAVLSGKTQMSDAERFEQLNVIHTAMLSNLQFARNFNTTLKKLDIQKLKEIIDINTLKGLYENH</sequence>
<comment type="caution">
    <text evidence="2">The sequence shown here is derived from an EMBL/GenBank/DDBJ whole genome shotgun (WGS) entry which is preliminary data.</text>
</comment>
<name>A0ABW2YSZ5_9SPHI</name>
<dbReference type="Proteomes" id="UP001596958">
    <property type="component" value="Unassembled WGS sequence"/>
</dbReference>
<feature type="signal peptide" evidence="1">
    <location>
        <begin position="1"/>
        <end position="19"/>
    </location>
</feature>
<proteinExistence type="predicted"/>
<organism evidence="2 3">
    <name type="scientific">Mucilaginibacter calamicampi</name>
    <dbReference type="NCBI Taxonomy" id="1302352"/>
    <lineage>
        <taxon>Bacteria</taxon>
        <taxon>Pseudomonadati</taxon>
        <taxon>Bacteroidota</taxon>
        <taxon>Sphingobacteriia</taxon>
        <taxon>Sphingobacteriales</taxon>
        <taxon>Sphingobacteriaceae</taxon>
        <taxon>Mucilaginibacter</taxon>
    </lineage>
</organism>